<dbReference type="EMBL" id="JAPDRQ010000072">
    <property type="protein sequence ID" value="KAJ9656815.1"/>
    <property type="molecule type" value="Genomic_DNA"/>
</dbReference>
<accession>A0ACC3A7S9</accession>
<proteinExistence type="predicted"/>
<keyword evidence="2" id="KW-1185">Reference proteome</keyword>
<protein>
    <submittedName>
        <fullName evidence="1">Uncharacterized protein</fullName>
    </submittedName>
</protein>
<dbReference type="Proteomes" id="UP001172386">
    <property type="component" value="Unassembled WGS sequence"/>
</dbReference>
<name>A0ACC3A7S9_9EURO</name>
<gene>
    <name evidence="1" type="ORF">H2198_004703</name>
</gene>
<reference evidence="1" key="1">
    <citation type="submission" date="2022-10" db="EMBL/GenBank/DDBJ databases">
        <title>Culturing micro-colonial fungi from biological soil crusts in the Mojave desert and describing Neophaeococcomyces mojavensis, and introducing the new genera and species Taxawa tesnikishii.</title>
        <authorList>
            <person name="Kurbessoian T."/>
            <person name="Stajich J.E."/>
        </authorList>
    </citation>
    <scope>NUCLEOTIDE SEQUENCE</scope>
    <source>
        <strain evidence="1">JES_112</strain>
    </source>
</reference>
<evidence type="ECO:0000313" key="1">
    <source>
        <dbReference type="EMBL" id="KAJ9656815.1"/>
    </source>
</evidence>
<comment type="caution">
    <text evidence="1">The sequence shown here is derived from an EMBL/GenBank/DDBJ whole genome shotgun (WGS) entry which is preliminary data.</text>
</comment>
<organism evidence="1 2">
    <name type="scientific">Neophaeococcomyces mojaviensis</name>
    <dbReference type="NCBI Taxonomy" id="3383035"/>
    <lineage>
        <taxon>Eukaryota</taxon>
        <taxon>Fungi</taxon>
        <taxon>Dikarya</taxon>
        <taxon>Ascomycota</taxon>
        <taxon>Pezizomycotina</taxon>
        <taxon>Eurotiomycetes</taxon>
        <taxon>Chaetothyriomycetidae</taxon>
        <taxon>Chaetothyriales</taxon>
        <taxon>Chaetothyriales incertae sedis</taxon>
        <taxon>Neophaeococcomyces</taxon>
    </lineage>
</organism>
<sequence length="255" mass="28771">MGSTKNPFQKAFGIAASELGESQYEPNSNRNLQVIGVGLSRTGTASVRVALTMLGFGPVHHGIELFCRPDQLENMMAFQKYLNADPKESANPSKTTQARLRSVMQGYRSTLDAPVCDFIPELIATYPKAKFLLIVRDSEEVRIDDLVQEVNVRVKREFGGIGSHYYTMHNQRVRELISNEQLLEYNVKEGWERLCEFLEVDVPEAPFPKLNEGDSIKAVYAGHQIFGAFVWGIYLSLGFGVVYLAYDPWRAIVER</sequence>
<evidence type="ECO:0000313" key="2">
    <source>
        <dbReference type="Proteomes" id="UP001172386"/>
    </source>
</evidence>